<dbReference type="Pfam" id="PF00394">
    <property type="entry name" value="Cu-oxidase"/>
    <property type="match status" value="1"/>
</dbReference>
<keyword evidence="4" id="KW-0560">Oxidoreductase</keyword>
<dbReference type="PANTHER" id="PTHR11709:SF414">
    <property type="entry name" value="ADR239WP"/>
    <property type="match status" value="1"/>
</dbReference>
<keyword evidence="6" id="KW-0325">Glycoprotein</keyword>
<evidence type="ECO:0000259" key="8">
    <source>
        <dbReference type="Pfam" id="PF00394"/>
    </source>
</evidence>
<dbReference type="InterPro" id="IPR033138">
    <property type="entry name" value="Cu_oxidase_CS"/>
</dbReference>
<evidence type="ECO:0000259" key="9">
    <source>
        <dbReference type="Pfam" id="PF07731"/>
    </source>
</evidence>
<dbReference type="CDD" id="cd13910">
    <property type="entry name" value="CuRO_3_MCO_like_4"/>
    <property type="match status" value="1"/>
</dbReference>
<dbReference type="CDD" id="cd04206">
    <property type="entry name" value="CuRO_1_LCC_like"/>
    <property type="match status" value="1"/>
</dbReference>
<evidence type="ECO:0000259" key="10">
    <source>
        <dbReference type="Pfam" id="PF07732"/>
    </source>
</evidence>
<comment type="similarity">
    <text evidence="1">Belongs to the multicopper oxidase family.</text>
</comment>
<protein>
    <submittedName>
        <fullName evidence="11">Phospholipase C</fullName>
        <ecNumber evidence="11">3.1.4.3</ecNumber>
    </submittedName>
</protein>
<dbReference type="GO" id="GO:0034480">
    <property type="term" value="F:phosphatidylcholine phospholipase C activity"/>
    <property type="evidence" value="ECO:0007669"/>
    <property type="project" value="UniProtKB-EC"/>
</dbReference>
<feature type="domain" description="Plastocyanin-like" evidence="10">
    <location>
        <begin position="91"/>
        <end position="138"/>
    </location>
</feature>
<keyword evidence="5" id="KW-0186">Copper</keyword>
<dbReference type="Pfam" id="PF07732">
    <property type="entry name" value="Cu-oxidase_3"/>
    <property type="match status" value="2"/>
</dbReference>
<dbReference type="InterPro" id="IPR002355">
    <property type="entry name" value="Cu_oxidase_Cu_BS"/>
</dbReference>
<evidence type="ECO:0000256" key="1">
    <source>
        <dbReference type="ARBA" id="ARBA00010609"/>
    </source>
</evidence>
<dbReference type="PANTHER" id="PTHR11709">
    <property type="entry name" value="MULTI-COPPER OXIDASE"/>
    <property type="match status" value="1"/>
</dbReference>
<dbReference type="InterPro" id="IPR001117">
    <property type="entry name" value="Cu-oxidase_2nd"/>
</dbReference>
<gene>
    <name evidence="11" type="ORF">MARU1_001233</name>
</gene>
<feature type="domain" description="Plastocyanin-like" evidence="9">
    <location>
        <begin position="582"/>
        <end position="682"/>
    </location>
</feature>
<dbReference type="Pfam" id="PF07731">
    <property type="entry name" value="Cu-oxidase_2"/>
    <property type="match status" value="1"/>
</dbReference>
<dbReference type="InterPro" id="IPR017850">
    <property type="entry name" value="Alkaline_phosphatase_core_sf"/>
</dbReference>
<dbReference type="Pfam" id="PF04185">
    <property type="entry name" value="Phosphoesterase"/>
    <property type="match status" value="1"/>
</dbReference>
<proteinExistence type="inferred from homology"/>
<dbReference type="InterPro" id="IPR008972">
    <property type="entry name" value="Cupredoxin"/>
</dbReference>
<accession>A0AAJ6CKU3</accession>
<dbReference type="EC" id="3.1.4.3" evidence="11"/>
<reference evidence="11 12" key="1">
    <citation type="submission" date="2023-03" db="EMBL/GenBank/DDBJ databases">
        <title>Mating type loci evolution in Malassezia.</title>
        <authorList>
            <person name="Coelho M.A."/>
        </authorList>
    </citation>
    <scope>NUCLEOTIDE SEQUENCE [LARGE SCALE GENOMIC DNA]</scope>
    <source>
        <strain evidence="11 12">CBS 13387</strain>
    </source>
</reference>
<keyword evidence="12" id="KW-1185">Reference proteome</keyword>
<evidence type="ECO:0000313" key="12">
    <source>
        <dbReference type="Proteomes" id="UP001217582"/>
    </source>
</evidence>
<dbReference type="Gene3D" id="3.40.720.10">
    <property type="entry name" value="Alkaline Phosphatase, subunit A"/>
    <property type="match status" value="2"/>
</dbReference>
<evidence type="ECO:0000256" key="2">
    <source>
        <dbReference type="ARBA" id="ARBA00022723"/>
    </source>
</evidence>
<feature type="domain" description="Plastocyanin-like" evidence="10">
    <location>
        <begin position="157"/>
        <end position="230"/>
    </location>
</feature>
<dbReference type="Gene3D" id="2.60.40.420">
    <property type="entry name" value="Cupredoxins - blue copper proteins"/>
    <property type="match status" value="3"/>
</dbReference>
<keyword evidence="3 11" id="KW-0378">Hydrolase</keyword>
<dbReference type="CDD" id="cd16014">
    <property type="entry name" value="PLC"/>
    <property type="match status" value="1"/>
</dbReference>
<dbReference type="PROSITE" id="PS00080">
    <property type="entry name" value="MULTICOPPER_OXIDASE2"/>
    <property type="match status" value="1"/>
</dbReference>
<keyword evidence="2" id="KW-0479">Metal-binding</keyword>
<feature type="domain" description="Plastocyanin-like" evidence="8">
    <location>
        <begin position="250"/>
        <end position="399"/>
    </location>
</feature>
<dbReference type="InterPro" id="IPR045087">
    <property type="entry name" value="Cu-oxidase_fam"/>
</dbReference>
<evidence type="ECO:0000256" key="6">
    <source>
        <dbReference type="ARBA" id="ARBA00023180"/>
    </source>
</evidence>
<evidence type="ECO:0000256" key="7">
    <source>
        <dbReference type="SAM" id="Phobius"/>
    </source>
</evidence>
<dbReference type="EMBL" id="CP119917">
    <property type="protein sequence ID" value="WFD15217.1"/>
    <property type="molecule type" value="Genomic_DNA"/>
</dbReference>
<dbReference type="InterPro" id="IPR011707">
    <property type="entry name" value="Cu-oxidase-like_N"/>
</dbReference>
<keyword evidence="7" id="KW-1133">Transmembrane helix</keyword>
<dbReference type="CDD" id="cd13886">
    <property type="entry name" value="CuRO_2_MCO_like_1"/>
    <property type="match status" value="1"/>
</dbReference>
<dbReference type="PROSITE" id="PS00079">
    <property type="entry name" value="MULTICOPPER_OXIDASE1"/>
    <property type="match status" value="1"/>
</dbReference>
<keyword evidence="7" id="KW-0812">Transmembrane</keyword>
<organism evidence="11 12">
    <name type="scientific">Malassezia arunalokei</name>
    <dbReference type="NCBI Taxonomy" id="1514897"/>
    <lineage>
        <taxon>Eukaryota</taxon>
        <taxon>Fungi</taxon>
        <taxon>Dikarya</taxon>
        <taxon>Basidiomycota</taxon>
        <taxon>Ustilaginomycotina</taxon>
        <taxon>Malasseziomycetes</taxon>
        <taxon>Malasseziales</taxon>
        <taxon>Malasseziaceae</taxon>
        <taxon>Malassezia</taxon>
    </lineage>
</organism>
<evidence type="ECO:0000313" key="11">
    <source>
        <dbReference type="EMBL" id="WFD15217.1"/>
    </source>
</evidence>
<keyword evidence="7" id="KW-0472">Membrane</keyword>
<name>A0AAJ6CKU3_9BASI</name>
<dbReference type="InterPro" id="IPR011706">
    <property type="entry name" value="Cu-oxidase_C"/>
</dbReference>
<dbReference type="GO" id="GO:0016491">
    <property type="term" value="F:oxidoreductase activity"/>
    <property type="evidence" value="ECO:0007669"/>
    <property type="project" value="UniProtKB-KW"/>
</dbReference>
<evidence type="ECO:0000256" key="5">
    <source>
        <dbReference type="ARBA" id="ARBA00023008"/>
    </source>
</evidence>
<evidence type="ECO:0000256" key="3">
    <source>
        <dbReference type="ARBA" id="ARBA00022801"/>
    </source>
</evidence>
<feature type="transmembrane region" description="Helical" evidence="7">
    <location>
        <begin position="12"/>
        <end position="31"/>
    </location>
</feature>
<sequence>MASKGRMRTAGYALVFFLSSALISAYLWILYAKVDIHGVMHTAWDASANAFRLGRNTHLVPAGAVTTGPNTMNPRYDPTEPPRERFFDWTVERADLAPDGVTRLMYTINGQFPGPIMQVTEGDTVVVKVRNHIFDNYTVPPAPMSSKLYDVHAKDTDRKFTIHWHGLSMRGMQVMDGASAFTSCALTPGDEYTYRFVVQPEDVGTHWYHSHVGTSRADGLWGMLIVHAREDERKVLKERAPTFDTHWDEEVAISLGDHFHDMGPESLARYVSRWLQKAEPVPENALINGKHVFSCEHSRLSGVPCPAGDADEVGEYSSFHFRPDRAYRLRLVNVGSLADITFSVDGHTMTVIEADGTLVEPLRVHRIPIAPGQRYSVILHKEPTTKADRMWMRAEMSHECFQYTNPVMELESKAIVAYDGRPPAWEDDETHQLFPLRLRSNRAKVSEYVYSGGAALKLPDTKAWSPNVTDAAIPTEPCHDLEPDTLVPLIPDPAPELRLDQGDKREFIYVTVPILEKYGIVPMGFMNGSTWRPYGQRGRDRQPLLHRISHANSTSVRDWYSTDVADPMHELIASPHPSKPVVFELVINNQDDSPHPFHLHGHKFWVMQTGEIDPAYGGYDYYEDVGQVYPLDRRMKRDTVVVPMMGHAVIRWVADNPGVWAFHCHMLVHLASGMAMSIVEQPALLQANPPVPSFVQSAAALVAALLIATPALAEEKWYKPHGVNDGLKKVKHVVLFMQENRAFDHYFGTMAGVRGFQDPNVQVSNNTGKNVFHQPVDQSILSPAPPKDVDEVQPFYLNWAGKDWHQKTQCMLAGVNDWVFNHAAWNNGNNDHWALRNSVYSLGYLKEDDIPVQWNLADSFTVGDMYYESIIASTNPNRVTFFASTINPPHGSTINGTNKHMGGPVLNNNGHDGCFVTAELTPLSCRPLRWKTVPEYLQESGISWQVYQDEDNFGDDPLDHFEQYEKAAKHKSELAKRGTSYVGLDKFYEDARNGNLPEVSYIVAPENLSEHPPFKPMDGAWIQKKVADAVMEGKAWDSTAIIYSYDETGGWADHVMAPHPPRSEKGEWIEDPFLKFKGVQPIGPGYRLPFYIVSPWTRGGNVFTEHAAHESQIMFLERWAEAHGKSFYAKEVPLWRRAQLSDLVKAFDFSKEDTSVPFIPRVHKPSQDALTHRFNGGIQCLLKHAGFVFPPVPYGKQNSKNSMEVNKGFKSVRGNLTEGRRLTFEANGHALSHANKKLGTSSAKKSHDDDNQLFVLHWLGSEPRDNRFHISTDKGHYITKKLSLSNNKNDAGIFSIQDMGNGVGYKVTETQKNEQVTINKDGSVAYGDSSFLHIYSVTR</sequence>
<dbReference type="GO" id="GO:0005507">
    <property type="term" value="F:copper ion binding"/>
    <property type="evidence" value="ECO:0007669"/>
    <property type="project" value="InterPro"/>
</dbReference>
<evidence type="ECO:0000256" key="4">
    <source>
        <dbReference type="ARBA" id="ARBA00023002"/>
    </source>
</evidence>
<dbReference type="Proteomes" id="UP001217582">
    <property type="component" value="Chromosome 2"/>
</dbReference>
<dbReference type="SUPFAM" id="SSF49503">
    <property type="entry name" value="Cupredoxins"/>
    <property type="match status" value="3"/>
</dbReference>
<dbReference type="InterPro" id="IPR007312">
    <property type="entry name" value="Phosphoesterase"/>
</dbReference>